<dbReference type="InterPro" id="IPR009593">
    <property type="entry name" value="DUF1203"/>
</dbReference>
<dbReference type="RefSeq" id="WP_127688790.1">
    <property type="nucleotide sequence ID" value="NZ_RZUL01000001.1"/>
</dbReference>
<dbReference type="OrthoDB" id="5953307at2"/>
<protein>
    <submittedName>
        <fullName evidence="1">DUF1203 domain-containing protein</fullName>
    </submittedName>
</protein>
<comment type="caution">
    <text evidence="1">The sequence shown here is derived from an EMBL/GenBank/DDBJ whole genome shotgun (WGS) entry which is preliminary data.</text>
</comment>
<dbReference type="AlphaFoldDB" id="A0A437JBL1"/>
<keyword evidence="2" id="KW-1185">Reference proteome</keyword>
<evidence type="ECO:0000313" key="1">
    <source>
        <dbReference type="EMBL" id="RVT43254.1"/>
    </source>
</evidence>
<name>A0A437JBL1_9SPHN</name>
<dbReference type="Proteomes" id="UP000282977">
    <property type="component" value="Unassembled WGS sequence"/>
</dbReference>
<accession>A0A437JBL1</accession>
<dbReference type="Pfam" id="PF06718">
    <property type="entry name" value="DUF1203"/>
    <property type="match status" value="1"/>
</dbReference>
<evidence type="ECO:0000313" key="2">
    <source>
        <dbReference type="Proteomes" id="UP000282977"/>
    </source>
</evidence>
<dbReference type="EMBL" id="RZUL01000001">
    <property type="protein sequence ID" value="RVT43254.1"/>
    <property type="molecule type" value="Genomic_DNA"/>
</dbReference>
<organism evidence="1 2">
    <name type="scientific">Sphingobium algorifonticola</name>
    <dbReference type="NCBI Taxonomy" id="2008318"/>
    <lineage>
        <taxon>Bacteria</taxon>
        <taxon>Pseudomonadati</taxon>
        <taxon>Pseudomonadota</taxon>
        <taxon>Alphaproteobacteria</taxon>
        <taxon>Sphingomonadales</taxon>
        <taxon>Sphingomonadaceae</taxon>
        <taxon>Sphingobium</taxon>
    </lineage>
</organism>
<sequence>MTYRITGLHPSIVLPYRGLDDLALRTFGACRIIADNTPGYPCRITLEDAQPGEPLILFHHLSHDVSTPFRNSFAIFAREHADRAAEWHDAIPPVMQIRTLGLKGYDAQGMMIDARLSSAGEADSSIRVLFANPAIAYIHAHNAAPGCFAAAILRDEPAIRPISSPSS</sequence>
<gene>
    <name evidence="1" type="ORF">ENE74_01050</name>
</gene>
<proteinExistence type="predicted"/>
<reference evidence="1 2" key="1">
    <citation type="submission" date="2019-01" db="EMBL/GenBank/DDBJ databases">
        <authorList>
            <person name="Chen W.-M."/>
        </authorList>
    </citation>
    <scope>NUCLEOTIDE SEQUENCE [LARGE SCALE GENOMIC DNA]</scope>
    <source>
        <strain evidence="1 2">TLA-22</strain>
    </source>
</reference>